<dbReference type="GeneID" id="82201855"/>
<name>A0A1U7NIV8_9FIRM</name>
<evidence type="ECO:0000313" key="2">
    <source>
        <dbReference type="EMBL" id="OLU42699.1"/>
    </source>
</evidence>
<keyword evidence="2" id="KW-0418">Kinase</keyword>
<comment type="caution">
    <text evidence="2">The sequence shown here is derived from an EMBL/GenBank/DDBJ whole genome shotgun (WGS) entry which is preliminary data.</text>
</comment>
<dbReference type="OrthoDB" id="9810372at2"/>
<dbReference type="SUPFAM" id="SSF53067">
    <property type="entry name" value="Actin-like ATPase domain"/>
    <property type="match status" value="1"/>
</dbReference>
<organism evidence="2 3">
    <name type="scientific">Ileibacterium valens</name>
    <dbReference type="NCBI Taxonomy" id="1862668"/>
    <lineage>
        <taxon>Bacteria</taxon>
        <taxon>Bacillati</taxon>
        <taxon>Bacillota</taxon>
        <taxon>Erysipelotrichia</taxon>
        <taxon>Erysipelotrichales</taxon>
        <taxon>Erysipelotrichaceae</taxon>
        <taxon>Ileibacterium</taxon>
    </lineage>
</organism>
<protein>
    <submittedName>
        <fullName evidence="2">Sugar kinase</fullName>
    </submittedName>
</protein>
<dbReference type="AlphaFoldDB" id="A0A1U7NIV8"/>
<keyword evidence="2" id="KW-0808">Transferase</keyword>
<comment type="similarity">
    <text evidence="1">Belongs to the ROK (NagC/XylR) family.</text>
</comment>
<dbReference type="PANTHER" id="PTHR18964">
    <property type="entry name" value="ROK (REPRESSOR, ORF, KINASE) FAMILY"/>
    <property type="match status" value="1"/>
</dbReference>
<gene>
    <name evidence="2" type="ORF">BO222_01165</name>
</gene>
<reference evidence="2 3" key="1">
    <citation type="submission" date="2016-11" db="EMBL/GenBank/DDBJ databases">
        <title>Description of two novel members of the family Erysipelotrichaceae: Ileibacterium lipovorans gen. nov., sp. nov. and Dubosiella newyorkensis, gen. nov., sp. nov.</title>
        <authorList>
            <person name="Cox L.M."/>
            <person name="Sohn J."/>
            <person name="Tyrrell K.L."/>
            <person name="Citron D.M."/>
            <person name="Lawson P.A."/>
            <person name="Patel N.B."/>
            <person name="Iizumi T."/>
            <person name="Perez-Perez G.I."/>
            <person name="Goldstein E.J."/>
            <person name="Blaser M.J."/>
        </authorList>
    </citation>
    <scope>NUCLEOTIDE SEQUENCE [LARGE SCALE GENOMIC DNA]</scope>
    <source>
        <strain evidence="2 3">NYU-BL-A3</strain>
    </source>
</reference>
<dbReference type="GO" id="GO:0016301">
    <property type="term" value="F:kinase activity"/>
    <property type="evidence" value="ECO:0007669"/>
    <property type="project" value="UniProtKB-KW"/>
</dbReference>
<dbReference type="Pfam" id="PF00480">
    <property type="entry name" value="ROK"/>
    <property type="match status" value="1"/>
</dbReference>
<proteinExistence type="inferred from homology"/>
<dbReference type="RefSeq" id="WP_075817641.1">
    <property type="nucleotide sequence ID" value="NZ_CAPNHH010000134.1"/>
</dbReference>
<accession>A0A1U7NIV8</accession>
<dbReference type="InterPro" id="IPR000600">
    <property type="entry name" value="ROK"/>
</dbReference>
<keyword evidence="3" id="KW-1185">Reference proteome</keyword>
<evidence type="ECO:0000313" key="3">
    <source>
        <dbReference type="Proteomes" id="UP000186341"/>
    </source>
</evidence>
<dbReference type="InterPro" id="IPR043129">
    <property type="entry name" value="ATPase_NBD"/>
</dbReference>
<dbReference type="PANTHER" id="PTHR18964:SF149">
    <property type="entry name" value="BIFUNCTIONAL UDP-N-ACETYLGLUCOSAMINE 2-EPIMERASE_N-ACETYLMANNOSAMINE KINASE"/>
    <property type="match status" value="1"/>
</dbReference>
<dbReference type="Proteomes" id="UP000186341">
    <property type="component" value="Unassembled WGS sequence"/>
</dbReference>
<dbReference type="EMBL" id="MPJW01000042">
    <property type="protein sequence ID" value="OLU42699.1"/>
    <property type="molecule type" value="Genomic_DNA"/>
</dbReference>
<sequence>MEEKKKYAAAVDIGGTNTRVALVDEDYNILKRVQFATMTDDPMENCRKIASFILSYETPVEGIGISVPGVLDTEDGRILMANNFGNEWLDFPLTKTISELAEVPAWLANDANLAALAEAAAGEGKDKRIVQFLTISTGIGAGLIVDKEIYEGAHGLGNEVSNVIVWLDGPSQNGLAAGAIEAISSGTAITKRANEAGLKAAHAGEVNELAVEGNEEAKQIMEEAKEYLANLIASLYAISDPDIVILGGSVAMKTPGFVEEVEQRVKDKVFYVLKPFIKIHRSTLSEDSGLIGAAALAFTKKDKMNHA</sequence>
<dbReference type="Gene3D" id="3.30.420.40">
    <property type="match status" value="2"/>
</dbReference>
<evidence type="ECO:0000256" key="1">
    <source>
        <dbReference type="ARBA" id="ARBA00006479"/>
    </source>
</evidence>